<dbReference type="Pfam" id="PF04677">
    <property type="entry name" value="CwfJ_C_1"/>
    <property type="match status" value="1"/>
</dbReference>
<dbReference type="InterPro" id="IPR040194">
    <property type="entry name" value="Cwf19-like"/>
</dbReference>
<gene>
    <name evidence="4" type="ORF">NP493_341g01024</name>
</gene>
<feature type="compositionally biased region" description="Basic and acidic residues" evidence="2">
    <location>
        <begin position="106"/>
        <end position="126"/>
    </location>
</feature>
<sequence>MSAPLDLLPSVSRDDIRRKKMEKTEEEKAKQQQEEEGLPEEEKEEAGKKSVAAVTGDAGVGWLRRAYKRCEEMAAEEGRTLDEVAAERYGSLAKLKKMLSEAEKTLERLKEEERQERYGRREDDRRGRQRDHHGRSSDGGRRWEGRDRDRTPPRDRDRAKYGSRDRGSDRDRARGNRDLHGEDRPRRRFMKPGCDNDNGGQHSSRGREDHSPGRQRRGFLKPGKDTERQSSSREPRREKPSFKRPADDDDGIDAMFEQRRAELKTRSRSPHQEEGVGSEGKTTEQLRGLRFGCYSIFNNSGSAQSESESSSEEEEQTSSPAASQPAHAPPKILTEEEMNRLGAKVLRAEMMGNETLAAELKQQLDEARKTKASTGACPQGGVAAREGEGAGTKEGEEVVLTRTDRSGMVRPLPAREYPDESHSGKRRKKPKVATHAKGGERERYFDDDDSYSLKALVEREKLGTAEDQNTMFARLAGRSVEATNDDYQVDDVFVSRAARHQSQSHVETRERQLAIIEHKQMAASLEKCSYCFEKVPKHLIISIGKKVYLCLPNYRSMTEGHCLIVPMMHATQATALDEDVWEEIQVFRKALTRMYTEKALLECDTEWTENKKVVDLSQKDVRRAEIVGGMLDLEPAMCLGL</sequence>
<dbReference type="GO" id="GO:0000398">
    <property type="term" value="P:mRNA splicing, via spliceosome"/>
    <property type="evidence" value="ECO:0007669"/>
    <property type="project" value="TreeGrafter"/>
</dbReference>
<organism evidence="4 5">
    <name type="scientific">Ridgeia piscesae</name>
    <name type="common">Tubeworm</name>
    <dbReference type="NCBI Taxonomy" id="27915"/>
    <lineage>
        <taxon>Eukaryota</taxon>
        <taxon>Metazoa</taxon>
        <taxon>Spiralia</taxon>
        <taxon>Lophotrochozoa</taxon>
        <taxon>Annelida</taxon>
        <taxon>Polychaeta</taxon>
        <taxon>Sedentaria</taxon>
        <taxon>Canalipalpata</taxon>
        <taxon>Sabellida</taxon>
        <taxon>Siboglinidae</taxon>
        <taxon>Ridgeia</taxon>
    </lineage>
</organism>
<comment type="similarity">
    <text evidence="1">Belongs to the CWF19 family.</text>
</comment>
<reference evidence="4" key="1">
    <citation type="journal article" date="2023" name="Mol. Biol. Evol.">
        <title>Third-Generation Sequencing Reveals the Adaptive Role of the Epigenome in Three Deep-Sea Polychaetes.</title>
        <authorList>
            <person name="Perez M."/>
            <person name="Aroh O."/>
            <person name="Sun Y."/>
            <person name="Lan Y."/>
            <person name="Juniper S.K."/>
            <person name="Young C.R."/>
            <person name="Angers B."/>
            <person name="Qian P.Y."/>
        </authorList>
    </citation>
    <scope>NUCLEOTIDE SEQUENCE</scope>
    <source>
        <strain evidence="4">R07B-5</strain>
    </source>
</reference>
<dbReference type="InterPro" id="IPR036265">
    <property type="entry name" value="HIT-like_sf"/>
</dbReference>
<dbReference type="PANTHER" id="PTHR12072:SF5">
    <property type="entry name" value="CWF19-LIKE PROTEIN 2"/>
    <property type="match status" value="1"/>
</dbReference>
<dbReference type="InterPro" id="IPR006768">
    <property type="entry name" value="Cwf19-like_C_dom-1"/>
</dbReference>
<feature type="region of interest" description="Disordered" evidence="2">
    <location>
        <begin position="364"/>
        <end position="394"/>
    </location>
</feature>
<keyword evidence="5" id="KW-1185">Reference proteome</keyword>
<dbReference type="AlphaFoldDB" id="A0AAD9L409"/>
<evidence type="ECO:0000256" key="1">
    <source>
        <dbReference type="ARBA" id="ARBA00006795"/>
    </source>
</evidence>
<dbReference type="PANTHER" id="PTHR12072">
    <property type="entry name" value="CWF19, CELL CYCLE CONTROL PROTEIN"/>
    <property type="match status" value="1"/>
</dbReference>
<feature type="compositionally biased region" description="Acidic residues" evidence="2">
    <location>
        <begin position="34"/>
        <end position="44"/>
    </location>
</feature>
<dbReference type="EMBL" id="JAODUO010000341">
    <property type="protein sequence ID" value="KAK2182669.1"/>
    <property type="molecule type" value="Genomic_DNA"/>
</dbReference>
<feature type="compositionally biased region" description="Basic and acidic residues" evidence="2">
    <location>
        <begin position="222"/>
        <end position="246"/>
    </location>
</feature>
<evidence type="ECO:0000313" key="5">
    <source>
        <dbReference type="Proteomes" id="UP001209878"/>
    </source>
</evidence>
<feature type="compositionally biased region" description="Basic and acidic residues" evidence="2">
    <location>
        <begin position="12"/>
        <end position="33"/>
    </location>
</feature>
<evidence type="ECO:0000313" key="4">
    <source>
        <dbReference type="EMBL" id="KAK2182669.1"/>
    </source>
</evidence>
<dbReference type="Proteomes" id="UP001209878">
    <property type="component" value="Unassembled WGS sequence"/>
</dbReference>
<proteinExistence type="inferred from homology"/>
<name>A0AAD9L409_RIDPI</name>
<evidence type="ECO:0000259" key="3">
    <source>
        <dbReference type="Pfam" id="PF04677"/>
    </source>
</evidence>
<evidence type="ECO:0000256" key="2">
    <source>
        <dbReference type="SAM" id="MobiDB-lite"/>
    </source>
</evidence>
<feature type="compositionally biased region" description="Basic and acidic residues" evidence="2">
    <location>
        <begin position="385"/>
        <end position="394"/>
    </location>
</feature>
<feature type="compositionally biased region" description="Basic and acidic residues" evidence="2">
    <location>
        <begin position="256"/>
        <end position="274"/>
    </location>
</feature>
<protein>
    <recommendedName>
        <fullName evidence="3">Cwf19-like C-terminal domain-containing protein</fullName>
    </recommendedName>
</protein>
<feature type="region of interest" description="Disordered" evidence="2">
    <location>
        <begin position="409"/>
        <end position="439"/>
    </location>
</feature>
<accession>A0AAD9L409</accession>
<feature type="compositionally biased region" description="Low complexity" evidence="2">
    <location>
        <begin position="317"/>
        <end position="330"/>
    </location>
</feature>
<feature type="region of interest" description="Disordered" evidence="2">
    <location>
        <begin position="1"/>
        <end position="57"/>
    </location>
</feature>
<comment type="caution">
    <text evidence="4">The sequence shown here is derived from an EMBL/GenBank/DDBJ whole genome shotgun (WGS) entry which is preliminary data.</text>
</comment>
<feature type="compositionally biased region" description="Basic residues" evidence="2">
    <location>
        <begin position="424"/>
        <end position="434"/>
    </location>
</feature>
<dbReference type="SUPFAM" id="SSF54197">
    <property type="entry name" value="HIT-like"/>
    <property type="match status" value="1"/>
</dbReference>
<feature type="region of interest" description="Disordered" evidence="2">
    <location>
        <begin position="106"/>
        <end position="337"/>
    </location>
</feature>
<feature type="compositionally biased region" description="Basic and acidic residues" evidence="2">
    <location>
        <begin position="134"/>
        <end position="185"/>
    </location>
</feature>
<dbReference type="GO" id="GO:0071014">
    <property type="term" value="C:post-mRNA release spliceosomal complex"/>
    <property type="evidence" value="ECO:0007669"/>
    <property type="project" value="TreeGrafter"/>
</dbReference>
<feature type="domain" description="Cwf19-like C-terminal" evidence="3">
    <location>
        <begin position="517"/>
        <end position="598"/>
    </location>
</feature>